<dbReference type="SUPFAM" id="SSF56112">
    <property type="entry name" value="Protein kinase-like (PK-like)"/>
    <property type="match status" value="1"/>
</dbReference>
<comment type="similarity">
    <text evidence="1">Belongs to the fructosamine kinase family.</text>
</comment>
<dbReference type="InterPro" id="IPR016477">
    <property type="entry name" value="Fructo-/Ketosamine-3-kinase"/>
</dbReference>
<dbReference type="Pfam" id="PF03881">
    <property type="entry name" value="Fructosamin_kin"/>
    <property type="match status" value="1"/>
</dbReference>
<evidence type="ECO:0000313" key="3">
    <source>
        <dbReference type="Proteomes" id="UP000199301"/>
    </source>
</evidence>
<keyword evidence="1 2" id="KW-0418">Kinase</keyword>
<dbReference type="Gene3D" id="1.20.1270.240">
    <property type="match status" value="1"/>
</dbReference>
<evidence type="ECO:0000313" key="2">
    <source>
        <dbReference type="EMBL" id="SDQ73199.1"/>
    </source>
</evidence>
<keyword evidence="3" id="KW-1185">Reference proteome</keyword>
<dbReference type="Gene3D" id="1.10.510.10">
    <property type="entry name" value="Transferase(Phosphotransferase) domain 1"/>
    <property type="match status" value="1"/>
</dbReference>
<dbReference type="GO" id="GO:0016301">
    <property type="term" value="F:kinase activity"/>
    <property type="evidence" value="ECO:0007669"/>
    <property type="project" value="UniProtKB-UniRule"/>
</dbReference>
<accession>A0A1H1DAH7</accession>
<dbReference type="AlphaFoldDB" id="A0A1H1DAH7"/>
<name>A0A1H1DAH7_9ACTN</name>
<proteinExistence type="inferred from homology"/>
<dbReference type="RefSeq" id="WP_092523173.1">
    <property type="nucleotide sequence ID" value="NZ_FNKO01000002.1"/>
</dbReference>
<dbReference type="OrthoDB" id="5291879at2"/>
<dbReference type="STRING" id="995062.SAMN04489718_1972"/>
<keyword evidence="1" id="KW-0808">Transferase</keyword>
<dbReference type="InterPro" id="IPR011009">
    <property type="entry name" value="Kinase-like_dom_sf"/>
</dbReference>
<reference evidence="3" key="1">
    <citation type="submission" date="2016-10" db="EMBL/GenBank/DDBJ databases">
        <authorList>
            <person name="Varghese N."/>
            <person name="Submissions S."/>
        </authorList>
    </citation>
    <scope>NUCLEOTIDE SEQUENCE [LARGE SCALE GENOMIC DNA]</scope>
    <source>
        <strain evidence="3">DSM 45459</strain>
    </source>
</reference>
<dbReference type="Gene3D" id="3.30.200.20">
    <property type="entry name" value="Phosphorylase Kinase, domain 1"/>
    <property type="match status" value="1"/>
</dbReference>
<dbReference type="PANTHER" id="PTHR12149">
    <property type="entry name" value="FRUCTOSAMINE 3 KINASE-RELATED PROTEIN"/>
    <property type="match status" value="1"/>
</dbReference>
<dbReference type="PIRSF" id="PIRSF006221">
    <property type="entry name" value="Ketosamine-3-kinase"/>
    <property type="match status" value="1"/>
</dbReference>
<organism evidence="2 3">
    <name type="scientific">Actinopolyspora saharensis</name>
    <dbReference type="NCBI Taxonomy" id="995062"/>
    <lineage>
        <taxon>Bacteria</taxon>
        <taxon>Bacillati</taxon>
        <taxon>Actinomycetota</taxon>
        <taxon>Actinomycetes</taxon>
        <taxon>Actinopolysporales</taxon>
        <taxon>Actinopolysporaceae</taxon>
        <taxon>Actinopolyspora</taxon>
    </lineage>
</organism>
<sequence>MKRVPEGLAEAVTGFTGARPEAVRPLGGGDASAAYEVTLDGGERVFAKAAPENMPGALDAEAASLRWLAESRTVRVPQVHGADERWLVTEHVESAAPTREAAADFGRGLARLHSSGAEAHGCPPPEGPRDAWIGLAEMRNEACRDWPEFYRTLRVEPYVRSLVDSGTLRPSESETITRVCERLDDLPGADESPSRLHGDLWSGNVHWGSDPQGGGTRVWTIDPAAHGGHRETDLAMLQLFGCPQLDTVLDAYESEAPLAQGWRSRVGLHQLFPLLVHGVLFGRSFATRAVTVAQEALRTL</sequence>
<dbReference type="EMBL" id="FNKO01000002">
    <property type="protein sequence ID" value="SDQ73199.1"/>
    <property type="molecule type" value="Genomic_DNA"/>
</dbReference>
<evidence type="ECO:0000256" key="1">
    <source>
        <dbReference type="PIRNR" id="PIRNR006221"/>
    </source>
</evidence>
<dbReference type="Proteomes" id="UP000199301">
    <property type="component" value="Unassembled WGS sequence"/>
</dbReference>
<gene>
    <name evidence="2" type="ORF">SAMN04489718_1972</name>
</gene>
<dbReference type="PANTHER" id="PTHR12149:SF8">
    <property type="entry name" value="PROTEIN-RIBULOSAMINE 3-KINASE"/>
    <property type="match status" value="1"/>
</dbReference>
<protein>
    <submittedName>
        <fullName evidence="2">Fructosamine-3-kinase</fullName>
    </submittedName>
</protein>